<dbReference type="Proteomes" id="UP001262410">
    <property type="component" value="Unassembled WGS sequence"/>
</dbReference>
<accession>A0ABU1K172</accession>
<comment type="caution">
    <text evidence="2">The sequence shown here is derived from an EMBL/GenBank/DDBJ whole genome shotgun (WGS) entry which is preliminary data.</text>
</comment>
<evidence type="ECO:0000313" key="3">
    <source>
        <dbReference type="Proteomes" id="UP001262410"/>
    </source>
</evidence>
<keyword evidence="3" id="KW-1185">Reference proteome</keyword>
<gene>
    <name evidence="2" type="ORF">E9232_006090</name>
</gene>
<dbReference type="RefSeq" id="WP_309800591.1">
    <property type="nucleotide sequence ID" value="NZ_JAVDPW010000012.1"/>
</dbReference>
<proteinExistence type="predicted"/>
<name>A0ABU1K172_9PROT</name>
<reference evidence="2 3" key="1">
    <citation type="submission" date="2023-07" db="EMBL/GenBank/DDBJ databases">
        <title>Sorghum-associated microbial communities from plants grown in Nebraska, USA.</title>
        <authorList>
            <person name="Schachtman D."/>
        </authorList>
    </citation>
    <scope>NUCLEOTIDE SEQUENCE [LARGE SCALE GENOMIC DNA]</scope>
    <source>
        <strain evidence="2 3">584</strain>
    </source>
</reference>
<feature type="region of interest" description="Disordered" evidence="1">
    <location>
        <begin position="183"/>
        <end position="202"/>
    </location>
</feature>
<evidence type="ECO:0000256" key="1">
    <source>
        <dbReference type="SAM" id="MobiDB-lite"/>
    </source>
</evidence>
<sequence length="286" mass="30763">MKEMPADFDPQAYGRNCALQQAEMLTRLAEMGMQLAESAGARILGGQAPEAQPAAAAAPAEALAGLAAPAGDPGLAFVRYAHLVRHTLAQRARAVRDMCARDGGREARRTRHREQVETMIDGLVWGDVEDRDRAAALDMQVNQAFADLYGDREDPVEDRPVGSVVTGLVCGLGLARKWSRRARHRVSRPRPGRPGGSAEEIAAERARRRAAVTARVELAIDELAEPALAADIRAGLAVRLQEPDVERLIDTESTATAVVRLCRSLGFDIEGNLDIPLDPAVPPDSS</sequence>
<organism evidence="2 3">
    <name type="scientific">Inquilinus ginsengisoli</name>
    <dbReference type="NCBI Taxonomy" id="363840"/>
    <lineage>
        <taxon>Bacteria</taxon>
        <taxon>Pseudomonadati</taxon>
        <taxon>Pseudomonadota</taxon>
        <taxon>Alphaproteobacteria</taxon>
        <taxon>Rhodospirillales</taxon>
        <taxon>Rhodospirillaceae</taxon>
        <taxon>Inquilinus</taxon>
    </lineage>
</organism>
<evidence type="ECO:0000313" key="2">
    <source>
        <dbReference type="EMBL" id="MDR6293539.1"/>
    </source>
</evidence>
<protein>
    <submittedName>
        <fullName evidence="2">Uncharacterized protein</fullName>
    </submittedName>
</protein>
<dbReference type="EMBL" id="JAVDPW010000012">
    <property type="protein sequence ID" value="MDR6293539.1"/>
    <property type="molecule type" value="Genomic_DNA"/>
</dbReference>